<keyword evidence="4" id="KW-1185">Reference proteome</keyword>
<gene>
    <name evidence="3" type="ORF">B0T22DRAFT_181412</name>
</gene>
<feature type="transmembrane region" description="Helical" evidence="1">
    <location>
        <begin position="52"/>
        <end position="72"/>
    </location>
</feature>
<keyword evidence="1" id="KW-0472">Membrane</keyword>
<reference evidence="3" key="2">
    <citation type="submission" date="2023-06" db="EMBL/GenBank/DDBJ databases">
        <authorList>
            <consortium name="Lawrence Berkeley National Laboratory"/>
            <person name="Haridas S."/>
            <person name="Hensen N."/>
            <person name="Bonometti L."/>
            <person name="Westerberg I."/>
            <person name="Brannstrom I.O."/>
            <person name="Guillou S."/>
            <person name="Cros-Aarteil S."/>
            <person name="Calhoun S."/>
            <person name="Kuo A."/>
            <person name="Mondo S."/>
            <person name="Pangilinan J."/>
            <person name="Riley R."/>
            <person name="Labutti K."/>
            <person name="Andreopoulos B."/>
            <person name="Lipzen A."/>
            <person name="Chen C."/>
            <person name="Yanf M."/>
            <person name="Daum C."/>
            <person name="Ng V."/>
            <person name="Clum A."/>
            <person name="Steindorff A."/>
            <person name="Ohm R."/>
            <person name="Martin F."/>
            <person name="Silar P."/>
            <person name="Natvig D."/>
            <person name="Lalanne C."/>
            <person name="Gautier V."/>
            <person name="Ament-Velasquez S.L."/>
            <person name="Kruys A."/>
            <person name="Hutchinson M.I."/>
            <person name="Powell A.J."/>
            <person name="Barry K."/>
            <person name="Miller A.N."/>
            <person name="Grigoriev I.V."/>
            <person name="Debuchy R."/>
            <person name="Gladieux P."/>
            <person name="Thoren M.H."/>
            <person name="Johannesson H."/>
        </authorList>
    </citation>
    <scope>NUCLEOTIDE SEQUENCE</scope>
    <source>
        <strain evidence="3">CBS 314.62</strain>
    </source>
</reference>
<organism evidence="3 4">
    <name type="scientific">Podospora appendiculata</name>
    <dbReference type="NCBI Taxonomy" id="314037"/>
    <lineage>
        <taxon>Eukaryota</taxon>
        <taxon>Fungi</taxon>
        <taxon>Dikarya</taxon>
        <taxon>Ascomycota</taxon>
        <taxon>Pezizomycotina</taxon>
        <taxon>Sordariomycetes</taxon>
        <taxon>Sordariomycetidae</taxon>
        <taxon>Sordariales</taxon>
        <taxon>Podosporaceae</taxon>
        <taxon>Podospora</taxon>
    </lineage>
</organism>
<protein>
    <submittedName>
        <fullName evidence="3">Uncharacterized protein</fullName>
    </submittedName>
</protein>
<name>A0AAE1CDM1_9PEZI</name>
<dbReference type="Proteomes" id="UP001270362">
    <property type="component" value="Unassembled WGS sequence"/>
</dbReference>
<keyword evidence="1" id="KW-1133">Transmembrane helix</keyword>
<evidence type="ECO:0000256" key="2">
    <source>
        <dbReference type="SAM" id="SignalP"/>
    </source>
</evidence>
<dbReference type="EMBL" id="JAULSO010000002">
    <property type="protein sequence ID" value="KAK3689883.1"/>
    <property type="molecule type" value="Genomic_DNA"/>
</dbReference>
<reference evidence="3" key="1">
    <citation type="journal article" date="2023" name="Mol. Phylogenet. Evol.">
        <title>Genome-scale phylogeny and comparative genomics of the fungal order Sordariales.</title>
        <authorList>
            <person name="Hensen N."/>
            <person name="Bonometti L."/>
            <person name="Westerberg I."/>
            <person name="Brannstrom I.O."/>
            <person name="Guillou S."/>
            <person name="Cros-Aarteil S."/>
            <person name="Calhoun S."/>
            <person name="Haridas S."/>
            <person name="Kuo A."/>
            <person name="Mondo S."/>
            <person name="Pangilinan J."/>
            <person name="Riley R."/>
            <person name="LaButti K."/>
            <person name="Andreopoulos B."/>
            <person name="Lipzen A."/>
            <person name="Chen C."/>
            <person name="Yan M."/>
            <person name="Daum C."/>
            <person name="Ng V."/>
            <person name="Clum A."/>
            <person name="Steindorff A."/>
            <person name="Ohm R.A."/>
            <person name="Martin F."/>
            <person name="Silar P."/>
            <person name="Natvig D.O."/>
            <person name="Lalanne C."/>
            <person name="Gautier V."/>
            <person name="Ament-Velasquez S.L."/>
            <person name="Kruys A."/>
            <person name="Hutchinson M.I."/>
            <person name="Powell A.J."/>
            <person name="Barry K."/>
            <person name="Miller A.N."/>
            <person name="Grigoriev I.V."/>
            <person name="Debuchy R."/>
            <person name="Gladieux P."/>
            <person name="Hiltunen Thoren M."/>
            <person name="Johannesson H."/>
        </authorList>
    </citation>
    <scope>NUCLEOTIDE SEQUENCE</scope>
    <source>
        <strain evidence="3">CBS 314.62</strain>
    </source>
</reference>
<accession>A0AAE1CDM1</accession>
<sequence length="215" mass="24599">MLCVSFFLARLFLSNTPARPLRPCSSTQVWRVFFYFLSFLCVFSGRIRGISIAILLHSCFSGLFFPSLLLWRAMGGGNETGQPHAQEILGCFIYFSAVRVKRFVVVVAAGVDDVRFKYPRKYADLCFMFACCGREWMSSGEEKRRGIVSRRSDTCGDVLRWRHRMRYGSSTRLRCAVKSVLCAVPQLRLCQTVDQVTTGYCLPTLRIVHRVSLYK</sequence>
<feature type="chain" id="PRO_5042170794" evidence="2">
    <location>
        <begin position="19"/>
        <end position="215"/>
    </location>
</feature>
<evidence type="ECO:0000313" key="4">
    <source>
        <dbReference type="Proteomes" id="UP001270362"/>
    </source>
</evidence>
<feature type="signal peptide" evidence="2">
    <location>
        <begin position="1"/>
        <end position="18"/>
    </location>
</feature>
<evidence type="ECO:0000313" key="3">
    <source>
        <dbReference type="EMBL" id="KAK3689883.1"/>
    </source>
</evidence>
<keyword evidence="2" id="KW-0732">Signal</keyword>
<comment type="caution">
    <text evidence="3">The sequence shown here is derived from an EMBL/GenBank/DDBJ whole genome shotgun (WGS) entry which is preliminary data.</text>
</comment>
<evidence type="ECO:0000256" key="1">
    <source>
        <dbReference type="SAM" id="Phobius"/>
    </source>
</evidence>
<dbReference type="AlphaFoldDB" id="A0AAE1CDM1"/>
<keyword evidence="1" id="KW-0812">Transmembrane</keyword>
<proteinExistence type="predicted"/>